<feature type="compositionally biased region" description="Acidic residues" evidence="1">
    <location>
        <begin position="210"/>
        <end position="239"/>
    </location>
</feature>
<dbReference type="PANTHER" id="PTHR37535">
    <property type="entry name" value="FLUG DOMAIN PROTEIN"/>
    <property type="match status" value="1"/>
</dbReference>
<evidence type="ECO:0000256" key="1">
    <source>
        <dbReference type="SAM" id="MobiDB-lite"/>
    </source>
</evidence>
<protein>
    <submittedName>
        <fullName evidence="2">Uncharacterized protein</fullName>
    </submittedName>
</protein>
<sequence>MTPKIQIPINDILKTLHHAARKRINTGQVLKEKEKTAYTKRDYQRKRVELNQTKFLQPLDADNSKASIYYIRQKLTRYCDHADAGPWRDAIREEKCDKGFMMLFLYWICETYIVKKRKRKRTKRKSVNQYWRDFKMLYRRINGKFVDANDSNKVVKAYTGGRLAEFVYASKGKASQDPLGEAEEVESERHRQEGDEGDCLPDTSNQGVDLDYDDDSDADNDGFDPCDESDDRTVDDDDTSLDKGADTSMDLDSGYTSDETDISMKENDRKPAQQTCRQQAQAVKSATKPMLYSAYAFYLNRLGKDSGFEDKLTSYCFRRGTSNAIDGLASEAIRDQVMRHDLYTGVFNGAYNNESVRFNVQDAYLNGEISKDGLTRAFTHMSIRYNPGAPKEVPPEVMKQLLAAAPDIVELEQQLQRNLDTEDDQDAEDPEPPIPHQLTERIRVQQLLCDLSTDLSPQDIVSRKILAIDAQTSLASRQEPQTRKPKLVPTCEDCLKKEPLSSASSPTPSPQAEEEFPLIVGKTQCIFCIGNERYTYDHRTRTFKRVSHMWDHVENLHLKHLGQVIPCPHPTPVLGVSMRLLGVDPAQISNAQQANVRRQTDNVGLHKTELAGGAYLVNGTKFFRVASDTRGHVISNSKQQRHCLRYFSLRW</sequence>
<dbReference type="AlphaFoldDB" id="A0A2T3B1R7"/>
<dbReference type="RefSeq" id="XP_024720857.1">
    <property type="nucleotide sequence ID" value="XM_024865749.1"/>
</dbReference>
<dbReference type="InParanoid" id="A0A2T3B1R7"/>
<feature type="region of interest" description="Disordered" evidence="1">
    <location>
        <begin position="175"/>
        <end position="274"/>
    </location>
</feature>
<evidence type="ECO:0000313" key="2">
    <source>
        <dbReference type="EMBL" id="PSS18505.1"/>
    </source>
</evidence>
<name>A0A2T3B1R7_AMORE</name>
<dbReference type="EMBL" id="KZ679011">
    <property type="protein sequence ID" value="PSS18505.1"/>
    <property type="molecule type" value="Genomic_DNA"/>
</dbReference>
<dbReference type="STRING" id="857342.A0A2T3B1R7"/>
<proteinExistence type="predicted"/>
<keyword evidence="3" id="KW-1185">Reference proteome</keyword>
<organism evidence="2 3">
    <name type="scientific">Amorphotheca resinae ATCC 22711</name>
    <dbReference type="NCBI Taxonomy" id="857342"/>
    <lineage>
        <taxon>Eukaryota</taxon>
        <taxon>Fungi</taxon>
        <taxon>Dikarya</taxon>
        <taxon>Ascomycota</taxon>
        <taxon>Pezizomycotina</taxon>
        <taxon>Leotiomycetes</taxon>
        <taxon>Helotiales</taxon>
        <taxon>Amorphothecaceae</taxon>
        <taxon>Amorphotheca</taxon>
    </lineage>
</organism>
<dbReference type="OrthoDB" id="4485682at2759"/>
<feature type="compositionally biased region" description="Basic and acidic residues" evidence="1">
    <location>
        <begin position="262"/>
        <end position="271"/>
    </location>
</feature>
<dbReference type="Proteomes" id="UP000241818">
    <property type="component" value="Unassembled WGS sequence"/>
</dbReference>
<gene>
    <name evidence="2" type="ORF">M430DRAFT_27950</name>
</gene>
<dbReference type="Pfam" id="PF11917">
    <property type="entry name" value="DUF3435"/>
    <property type="match status" value="1"/>
</dbReference>
<dbReference type="PANTHER" id="PTHR37535:SF4">
    <property type="entry name" value="FLUG DOMAIN-CONTAINING PROTEIN"/>
    <property type="match status" value="1"/>
</dbReference>
<evidence type="ECO:0000313" key="3">
    <source>
        <dbReference type="Proteomes" id="UP000241818"/>
    </source>
</evidence>
<reference evidence="2 3" key="1">
    <citation type="journal article" date="2018" name="New Phytol.">
        <title>Comparative genomics and transcriptomics depict ericoid mycorrhizal fungi as versatile saprotrophs and plant mutualists.</title>
        <authorList>
            <person name="Martino E."/>
            <person name="Morin E."/>
            <person name="Grelet G.A."/>
            <person name="Kuo A."/>
            <person name="Kohler A."/>
            <person name="Daghino S."/>
            <person name="Barry K.W."/>
            <person name="Cichocki N."/>
            <person name="Clum A."/>
            <person name="Dockter R.B."/>
            <person name="Hainaut M."/>
            <person name="Kuo R.C."/>
            <person name="LaButti K."/>
            <person name="Lindahl B.D."/>
            <person name="Lindquist E.A."/>
            <person name="Lipzen A."/>
            <person name="Khouja H.R."/>
            <person name="Magnuson J."/>
            <person name="Murat C."/>
            <person name="Ohm R.A."/>
            <person name="Singer S.W."/>
            <person name="Spatafora J.W."/>
            <person name="Wang M."/>
            <person name="Veneault-Fourrey C."/>
            <person name="Henrissat B."/>
            <person name="Grigoriev I.V."/>
            <person name="Martin F.M."/>
            <person name="Perotto S."/>
        </authorList>
    </citation>
    <scope>NUCLEOTIDE SEQUENCE [LARGE SCALE GENOMIC DNA]</scope>
    <source>
        <strain evidence="2 3">ATCC 22711</strain>
    </source>
</reference>
<dbReference type="InterPro" id="IPR021842">
    <property type="entry name" value="DUF3435"/>
</dbReference>
<dbReference type="GeneID" id="36573830"/>
<accession>A0A2T3B1R7</accession>